<evidence type="ECO:0000313" key="3">
    <source>
        <dbReference type="Proteomes" id="UP000193077"/>
    </source>
</evidence>
<feature type="transmembrane region" description="Helical" evidence="1">
    <location>
        <begin position="41"/>
        <end position="59"/>
    </location>
</feature>
<dbReference type="PROSITE" id="PS51257">
    <property type="entry name" value="PROKAR_LIPOPROTEIN"/>
    <property type="match status" value="1"/>
</dbReference>
<dbReference type="Proteomes" id="UP000193077">
    <property type="component" value="Unassembled WGS sequence"/>
</dbReference>
<keyword evidence="3" id="KW-1185">Reference proteome</keyword>
<feature type="transmembrane region" description="Helical" evidence="1">
    <location>
        <begin position="9"/>
        <end position="29"/>
    </location>
</feature>
<gene>
    <name evidence="2" type="ORF">TRL7639_04361</name>
</gene>
<keyword evidence="1" id="KW-0472">Membrane</keyword>
<proteinExistence type="predicted"/>
<name>A0A1Y5TXT1_9RHOB</name>
<reference evidence="2 3" key="1">
    <citation type="submission" date="2017-03" db="EMBL/GenBank/DDBJ databases">
        <authorList>
            <person name="Afonso C.L."/>
            <person name="Miller P.J."/>
            <person name="Scott M.A."/>
            <person name="Spackman E."/>
            <person name="Goraichik I."/>
            <person name="Dimitrov K.M."/>
            <person name="Suarez D.L."/>
            <person name="Swayne D.E."/>
        </authorList>
    </citation>
    <scope>NUCLEOTIDE SEQUENCE [LARGE SCALE GENOMIC DNA]</scope>
    <source>
        <strain evidence="2 3">CECT 7639</strain>
    </source>
</reference>
<accession>A0A1Y5TXT1</accession>
<dbReference type="EMBL" id="FWFO01000007">
    <property type="protein sequence ID" value="SLN72805.1"/>
    <property type="molecule type" value="Genomic_DNA"/>
</dbReference>
<keyword evidence="1" id="KW-1133">Transmembrane helix</keyword>
<evidence type="ECO:0000313" key="2">
    <source>
        <dbReference type="EMBL" id="SLN72805.1"/>
    </source>
</evidence>
<sequence length="64" mass="7247">MREKNVTDFTLTPAIATVIFVLACLSGYQYRRVWKNEGPKWQLWVYGLMAAGGLLLLGFKPLTV</sequence>
<dbReference type="AlphaFoldDB" id="A0A1Y5TXT1"/>
<evidence type="ECO:0000256" key="1">
    <source>
        <dbReference type="SAM" id="Phobius"/>
    </source>
</evidence>
<organism evidence="2 3">
    <name type="scientific">Falsiruegeria litorea R37</name>
    <dbReference type="NCBI Taxonomy" id="1200284"/>
    <lineage>
        <taxon>Bacteria</taxon>
        <taxon>Pseudomonadati</taxon>
        <taxon>Pseudomonadota</taxon>
        <taxon>Alphaproteobacteria</taxon>
        <taxon>Rhodobacterales</taxon>
        <taxon>Roseobacteraceae</taxon>
        <taxon>Falsiruegeria</taxon>
    </lineage>
</organism>
<keyword evidence="1" id="KW-0812">Transmembrane</keyword>
<protein>
    <submittedName>
        <fullName evidence="2">Uncharacterized protein</fullName>
    </submittedName>
</protein>